<organism evidence="2 3">
    <name type="scientific">Pandoraea sputorum</name>
    <dbReference type="NCBI Taxonomy" id="93222"/>
    <lineage>
        <taxon>Bacteria</taxon>
        <taxon>Pseudomonadati</taxon>
        <taxon>Pseudomonadota</taxon>
        <taxon>Betaproteobacteria</taxon>
        <taxon>Burkholderiales</taxon>
        <taxon>Burkholderiaceae</taxon>
        <taxon>Pandoraea</taxon>
    </lineage>
</organism>
<accession>A0A239SP17</accession>
<proteinExistence type="predicted"/>
<dbReference type="Pfam" id="PF10734">
    <property type="entry name" value="DUF2523"/>
    <property type="match status" value="1"/>
</dbReference>
<evidence type="ECO:0000256" key="1">
    <source>
        <dbReference type="SAM" id="Phobius"/>
    </source>
</evidence>
<dbReference type="AlphaFoldDB" id="A0A239SP17"/>
<name>A0A239SP17_9BURK</name>
<dbReference type="InterPro" id="IPR019670">
    <property type="entry name" value="DUF2523"/>
</dbReference>
<dbReference type="Proteomes" id="UP000215126">
    <property type="component" value="Chromosome 1"/>
</dbReference>
<dbReference type="STRING" id="93222.NA29_22170"/>
<dbReference type="GeneID" id="88096224"/>
<dbReference type="RefSeq" id="WP_095178469.1">
    <property type="nucleotide sequence ID" value="NZ_AP028930.1"/>
</dbReference>
<protein>
    <submittedName>
        <fullName evidence="2">Protein of uncharacterized function (DUF2523)</fullName>
    </submittedName>
</protein>
<keyword evidence="1" id="KW-0812">Transmembrane</keyword>
<keyword evidence="3" id="KW-1185">Reference proteome</keyword>
<sequence length="100" mass="11268">MYSIFDVFTFAIRGALQFVFRSIVIKFGTFFSLWYITTGFVEVLKTAGILPNAESLSSAFTGIPASVWYWLELLAFPEGMPIVLAAMANRFVLRRIPMMG</sequence>
<feature type="transmembrane region" description="Helical" evidence="1">
    <location>
        <begin position="67"/>
        <end position="88"/>
    </location>
</feature>
<keyword evidence="1" id="KW-1133">Transmembrane helix</keyword>
<evidence type="ECO:0000313" key="2">
    <source>
        <dbReference type="EMBL" id="SNU87002.1"/>
    </source>
</evidence>
<reference evidence="2 3" key="1">
    <citation type="submission" date="2017-06" db="EMBL/GenBank/DDBJ databases">
        <authorList>
            <consortium name="Pathogen Informatics"/>
        </authorList>
    </citation>
    <scope>NUCLEOTIDE SEQUENCE [LARGE SCALE GENOMIC DNA]</scope>
    <source>
        <strain evidence="2 3">NCTC13161</strain>
    </source>
</reference>
<dbReference type="OrthoDB" id="8481647at2"/>
<feature type="transmembrane region" description="Helical" evidence="1">
    <location>
        <begin position="18"/>
        <end position="36"/>
    </location>
</feature>
<dbReference type="EMBL" id="LT906435">
    <property type="protein sequence ID" value="SNU87002.1"/>
    <property type="molecule type" value="Genomic_DNA"/>
</dbReference>
<gene>
    <name evidence="2" type="ORF">SAMEA4530655_03618</name>
</gene>
<keyword evidence="1" id="KW-0472">Membrane</keyword>
<evidence type="ECO:0000313" key="3">
    <source>
        <dbReference type="Proteomes" id="UP000215126"/>
    </source>
</evidence>